<evidence type="ECO:0000256" key="3">
    <source>
        <dbReference type="ARBA" id="ARBA00022801"/>
    </source>
</evidence>
<dbReference type="EMBL" id="LR881183">
    <property type="protein sequence ID" value="CAD5244691.1"/>
    <property type="molecule type" value="Genomic_DNA"/>
</dbReference>
<comment type="similarity">
    <text evidence="1">Belongs to the SIMIBI class G3E GTPase family. ArgK/MeaB subfamily.</text>
</comment>
<dbReference type="CDD" id="cd03114">
    <property type="entry name" value="MMAA-like"/>
    <property type="match status" value="1"/>
</dbReference>
<protein>
    <submittedName>
        <fullName evidence="7">Putative enzyme</fullName>
        <ecNumber evidence="7">3.6.-.-</ecNumber>
    </submittedName>
</protein>
<evidence type="ECO:0000259" key="6">
    <source>
        <dbReference type="SMART" id="SM00382"/>
    </source>
</evidence>
<name>A0A7G2DC11_9EURY</name>
<keyword evidence="2" id="KW-0547">Nucleotide-binding</keyword>
<dbReference type="Gene3D" id="1.20.5.170">
    <property type="match status" value="1"/>
</dbReference>
<reference evidence="7 8" key="1">
    <citation type="submission" date="2020-09" db="EMBL/GenBank/DDBJ databases">
        <authorList>
            <person name="Courtine D."/>
        </authorList>
    </citation>
    <scope>NUCLEOTIDE SEQUENCE [LARGE SCALE GENOMIC DNA]</scope>
    <source>
        <strain evidence="7 8">IRI35c</strain>
    </source>
</reference>
<keyword evidence="4" id="KW-0342">GTP-binding</keyword>
<sequence length="319" mass="34992">MLDGLIERMLTGDKRATARLITLVENDDEKAREIISKIYPHTGSAYIVGITGPPGAGKSTLLDKLIRVAREEGKVVGVIAIDPTSPFTGGALLGDRIRMQRHSTDPGVFIRSMATRGSLGGLAKATADAIKVLDAYGCDVIFVETVGVGQIEIDIVKTADTVVLVTVPGLGDDIQAIKAGLMEIADVFVINKADKEGADATYFELSMMLDLEKERWERTGWRPRIVETVATTMRGIRDLWSAISEHREFLERSGEIGRRRQFRAEEEVKTIVSGRISRIVGEKLGEEEISSLIEMVVRREIDPYSAADRILEEALGVKV</sequence>
<dbReference type="Pfam" id="PF03308">
    <property type="entry name" value="MeaB"/>
    <property type="match status" value="1"/>
</dbReference>
<dbReference type="InterPro" id="IPR052040">
    <property type="entry name" value="GTPase/Isobutyryl-CoA_mutase"/>
</dbReference>
<dbReference type="PANTHER" id="PTHR43087">
    <property type="entry name" value="LYSINE/ARGININE/ORNITHINE TRANSPORT SYSTEM KINASE"/>
    <property type="match status" value="1"/>
</dbReference>
<evidence type="ECO:0000256" key="5">
    <source>
        <dbReference type="ARBA" id="ARBA00023186"/>
    </source>
</evidence>
<organism evidence="7 8">
    <name type="scientific">Thermococcus camini</name>
    <dbReference type="NCBI Taxonomy" id="2016373"/>
    <lineage>
        <taxon>Archaea</taxon>
        <taxon>Methanobacteriati</taxon>
        <taxon>Methanobacteriota</taxon>
        <taxon>Thermococci</taxon>
        <taxon>Thermococcales</taxon>
        <taxon>Thermococcaceae</taxon>
        <taxon>Thermococcus</taxon>
    </lineage>
</organism>
<evidence type="ECO:0000313" key="7">
    <source>
        <dbReference type="EMBL" id="CAD5244691.1"/>
    </source>
</evidence>
<dbReference type="GeneID" id="58919281"/>
<dbReference type="GO" id="GO:0003924">
    <property type="term" value="F:GTPase activity"/>
    <property type="evidence" value="ECO:0007669"/>
    <property type="project" value="InterPro"/>
</dbReference>
<keyword evidence="5" id="KW-0143">Chaperone</keyword>
<keyword evidence="8" id="KW-1185">Reference proteome</keyword>
<evidence type="ECO:0000313" key="8">
    <source>
        <dbReference type="Proteomes" id="UP000516304"/>
    </source>
</evidence>
<dbReference type="AlphaFoldDB" id="A0A7G2DC11"/>
<feature type="domain" description="AAA+ ATPase" evidence="6">
    <location>
        <begin position="44"/>
        <end position="194"/>
    </location>
</feature>
<accession>A0A7G2DC11</accession>
<evidence type="ECO:0000256" key="1">
    <source>
        <dbReference type="ARBA" id="ARBA00009625"/>
    </source>
</evidence>
<dbReference type="SMART" id="SM00382">
    <property type="entry name" value="AAA"/>
    <property type="match status" value="1"/>
</dbReference>
<dbReference type="KEGG" id="tcq:TIRI35C_1537"/>
<dbReference type="RefSeq" id="WP_188203138.1">
    <property type="nucleotide sequence ID" value="NZ_LR881183.1"/>
</dbReference>
<gene>
    <name evidence="7" type="ORF">TIRI35C_1537</name>
</gene>
<dbReference type="GO" id="GO:0005525">
    <property type="term" value="F:GTP binding"/>
    <property type="evidence" value="ECO:0007669"/>
    <property type="project" value="UniProtKB-KW"/>
</dbReference>
<dbReference type="InterPro" id="IPR027417">
    <property type="entry name" value="P-loop_NTPase"/>
</dbReference>
<dbReference type="EC" id="3.6.-.-" evidence="7"/>
<dbReference type="SUPFAM" id="SSF52540">
    <property type="entry name" value="P-loop containing nucleoside triphosphate hydrolases"/>
    <property type="match status" value="1"/>
</dbReference>
<dbReference type="InterPro" id="IPR005129">
    <property type="entry name" value="GTPase_ArgK"/>
</dbReference>
<proteinExistence type="inferred from homology"/>
<dbReference type="Gene3D" id="3.40.50.300">
    <property type="entry name" value="P-loop containing nucleotide triphosphate hydrolases"/>
    <property type="match status" value="1"/>
</dbReference>
<dbReference type="NCBIfam" id="TIGR00750">
    <property type="entry name" value="lao"/>
    <property type="match status" value="1"/>
</dbReference>
<dbReference type="Proteomes" id="UP000516304">
    <property type="component" value="Chromosome TIRI35C"/>
</dbReference>
<dbReference type="PANTHER" id="PTHR43087:SF1">
    <property type="entry name" value="LAO_AO TRANSPORT SYSTEM ATPASE"/>
    <property type="match status" value="1"/>
</dbReference>
<keyword evidence="3 7" id="KW-0378">Hydrolase</keyword>
<evidence type="ECO:0000256" key="4">
    <source>
        <dbReference type="ARBA" id="ARBA00023134"/>
    </source>
</evidence>
<dbReference type="InterPro" id="IPR003593">
    <property type="entry name" value="AAA+_ATPase"/>
</dbReference>
<evidence type="ECO:0000256" key="2">
    <source>
        <dbReference type="ARBA" id="ARBA00022741"/>
    </source>
</evidence>